<comment type="similarity">
    <text evidence="1">Belongs to the UDP-glycosyltransferase family.</text>
</comment>
<dbReference type="KEGG" id="rcu:8285071"/>
<keyword evidence="2 4" id="KW-0808">Transferase</keyword>
<dbReference type="eggNOG" id="KOG1192">
    <property type="taxonomic scope" value="Eukaryota"/>
</dbReference>
<sequence length="458" mass="50736">MGRRSHVIVIPYPAQGNVNPLMHLSQRIASLGFKVTFIHTDFNHKRVVSAMAEINGDPLGSTVNLVSIPDGMGPEGDRNDLGKLCEAILSTMPKKLEELIQNINKTNEGDDDAINCIIADGHVGWAREVAEKMGIKLAVVWPASAASFSLGANIPKLIDDGCINADGFSAKKQMIQLSPGIPTFDTGNFPWNLIGDSNAQRAIFKYIKRVVEESQLAEWQLCNSTYELEPDAFSLTEKLLPIGPLLSNYNTGTSGAQFWQEDSSCLEWLDQQPSRSVIYVAFGSFTVFDQTQFEELALGLQLTNKPFLWVARPGMTTQESIKECPGQLQSRNGRIVSWVPQQKVLSHPAITCFVSHCGWNSTMEGVSNGVPFLCWPYFGDQCLNKDYICGIWKVGLGFERDENGIIRKEEVKGKVERLLGDKSIRERSLKLKETIRDTIGEGGQSSTNFINFINWLGA</sequence>
<dbReference type="InParanoid" id="B9SJE8"/>
<evidence type="ECO:0000259" key="3">
    <source>
        <dbReference type="Pfam" id="PF26168"/>
    </source>
</evidence>
<dbReference type="AlphaFoldDB" id="B9SJE8"/>
<dbReference type="InterPro" id="IPR002213">
    <property type="entry name" value="UDP_glucos_trans"/>
</dbReference>
<dbReference type="OrthoDB" id="5835829at2759"/>
<protein>
    <submittedName>
        <fullName evidence="4">UDP-glucuronosyltransferase, putative</fullName>
        <ecNumber evidence="4">2.4.1.115</ecNumber>
    </submittedName>
</protein>
<keyword evidence="5" id="KW-1185">Reference proteome</keyword>
<dbReference type="FunFam" id="3.40.50.2000:FF:000108">
    <property type="entry name" value="UDP-glycosyltransferase 83A1"/>
    <property type="match status" value="1"/>
</dbReference>
<dbReference type="Gene3D" id="3.40.50.2000">
    <property type="entry name" value="Glycogen Phosphorylase B"/>
    <property type="match status" value="2"/>
</dbReference>
<dbReference type="SUPFAM" id="SSF53756">
    <property type="entry name" value="UDP-Glycosyltransferase/glycogen phosphorylase"/>
    <property type="match status" value="1"/>
</dbReference>
<dbReference type="CDD" id="cd03784">
    <property type="entry name" value="GT1_Gtf-like"/>
    <property type="match status" value="1"/>
</dbReference>
<evidence type="ECO:0000256" key="1">
    <source>
        <dbReference type="ARBA" id="ARBA00009995"/>
    </source>
</evidence>
<evidence type="ECO:0000313" key="5">
    <source>
        <dbReference type="Proteomes" id="UP000008311"/>
    </source>
</evidence>
<dbReference type="InterPro" id="IPR058980">
    <property type="entry name" value="Glyco_transf_N"/>
</dbReference>
<dbReference type="Pfam" id="PF26168">
    <property type="entry name" value="Glyco_transf_N"/>
    <property type="match status" value="1"/>
</dbReference>
<keyword evidence="4" id="KW-0328">Glycosyltransferase</keyword>
<dbReference type="FunFam" id="3.40.50.2000:FF:000061">
    <property type="entry name" value="UDP-glycosyltransferase 83A1"/>
    <property type="match status" value="1"/>
</dbReference>
<evidence type="ECO:0000256" key="2">
    <source>
        <dbReference type="ARBA" id="ARBA00022679"/>
    </source>
</evidence>
<dbReference type="EMBL" id="EQ973983">
    <property type="protein sequence ID" value="EEF36311.1"/>
    <property type="molecule type" value="Genomic_DNA"/>
</dbReference>
<dbReference type="OMA" id="TEMQHAR"/>
<feature type="domain" description="Glycosyltransferase N-terminal" evidence="3">
    <location>
        <begin position="7"/>
        <end position="43"/>
    </location>
</feature>
<dbReference type="GO" id="GO:0047213">
    <property type="term" value="F:anthocyanidin 3-O-glucosyltransferase activity"/>
    <property type="evidence" value="ECO:0007669"/>
    <property type="project" value="UniProtKB-EC"/>
</dbReference>
<proteinExistence type="inferred from homology"/>
<accession>B9SJE8</accession>
<dbReference type="EC" id="2.4.1.115" evidence="4"/>
<dbReference type="PANTHER" id="PTHR11926:SF1530">
    <property type="entry name" value="EF-HAND DOMAIN-CONTAINING PROTEIN"/>
    <property type="match status" value="1"/>
</dbReference>
<reference evidence="5" key="1">
    <citation type="journal article" date="2010" name="Nat. Biotechnol.">
        <title>Draft genome sequence of the oilseed species Ricinus communis.</title>
        <authorList>
            <person name="Chan A.P."/>
            <person name="Crabtree J."/>
            <person name="Zhao Q."/>
            <person name="Lorenzi H."/>
            <person name="Orvis J."/>
            <person name="Puiu D."/>
            <person name="Melake-Berhan A."/>
            <person name="Jones K.M."/>
            <person name="Redman J."/>
            <person name="Chen G."/>
            <person name="Cahoon E.B."/>
            <person name="Gedil M."/>
            <person name="Stanke M."/>
            <person name="Haas B.J."/>
            <person name="Wortman J.R."/>
            <person name="Fraser-Liggett C.M."/>
            <person name="Ravel J."/>
            <person name="Rabinowicz P.D."/>
        </authorList>
    </citation>
    <scope>NUCLEOTIDE SEQUENCE [LARGE SCALE GENOMIC DNA]</scope>
    <source>
        <strain evidence="5">cv. Hale</strain>
    </source>
</reference>
<gene>
    <name evidence="4" type="ORF">RCOM_0526250</name>
</gene>
<evidence type="ECO:0000313" key="4">
    <source>
        <dbReference type="EMBL" id="EEF36311.1"/>
    </source>
</evidence>
<organism evidence="4 5">
    <name type="scientific">Ricinus communis</name>
    <name type="common">Castor bean</name>
    <dbReference type="NCBI Taxonomy" id="3988"/>
    <lineage>
        <taxon>Eukaryota</taxon>
        <taxon>Viridiplantae</taxon>
        <taxon>Streptophyta</taxon>
        <taxon>Embryophyta</taxon>
        <taxon>Tracheophyta</taxon>
        <taxon>Spermatophyta</taxon>
        <taxon>Magnoliopsida</taxon>
        <taxon>eudicotyledons</taxon>
        <taxon>Gunneridae</taxon>
        <taxon>Pentapetalae</taxon>
        <taxon>rosids</taxon>
        <taxon>fabids</taxon>
        <taxon>Malpighiales</taxon>
        <taxon>Euphorbiaceae</taxon>
        <taxon>Acalyphoideae</taxon>
        <taxon>Acalypheae</taxon>
        <taxon>Ricinus</taxon>
    </lineage>
</organism>
<dbReference type="Proteomes" id="UP000008311">
    <property type="component" value="Unassembled WGS sequence"/>
</dbReference>
<name>B9SJE8_RICCO</name>
<dbReference type="GO" id="GO:0035251">
    <property type="term" value="F:UDP-glucosyltransferase activity"/>
    <property type="evidence" value="ECO:0000318"/>
    <property type="project" value="GO_Central"/>
</dbReference>
<dbReference type="Pfam" id="PF00201">
    <property type="entry name" value="UDPGT"/>
    <property type="match status" value="1"/>
</dbReference>
<dbReference type="PANTHER" id="PTHR11926">
    <property type="entry name" value="GLUCOSYL/GLUCURONOSYL TRANSFERASES"/>
    <property type="match status" value="1"/>
</dbReference>